<dbReference type="EMBL" id="CM044704">
    <property type="protein sequence ID" value="KAI5666645.1"/>
    <property type="molecule type" value="Genomic_DNA"/>
</dbReference>
<accession>A0ACC0B1Y2</accession>
<sequence>MAFPELFSLLQLLLLCFAQLTNSSLELKILSVVNKCPRSIYSSGSKTSSNQSPFCESSGLQLINKMLQGPDSSEFLDSLGPNVREASLKKNDDRVVASKSLRAYIAGIIADFLILLVPWSLFLTVLSEWISLSLALVILSLLISLAELALSTSEFKKKRFGSFHQENGVISLRKNVSSYMVSLMLLTCMCILAVDFKIYPRRHAKAETYGVGLNLDTNYFMLYDVVVIGGFYTSFGTVSRRCYSAAVAVAVLAHCRDSFPYFSSFHFNFDLLINSEAPLAASNLLIIMLYELIFI</sequence>
<protein>
    <submittedName>
        <fullName evidence="1">Uncharacterized protein</fullName>
    </submittedName>
</protein>
<proteinExistence type="predicted"/>
<dbReference type="Proteomes" id="UP001060085">
    <property type="component" value="Linkage Group LG04"/>
</dbReference>
<reference evidence="2" key="1">
    <citation type="journal article" date="2023" name="Nat. Plants">
        <title>Single-cell RNA sequencing provides a high-resolution roadmap for understanding the multicellular compartmentation of specialized metabolism.</title>
        <authorList>
            <person name="Sun S."/>
            <person name="Shen X."/>
            <person name="Li Y."/>
            <person name="Li Y."/>
            <person name="Wang S."/>
            <person name="Li R."/>
            <person name="Zhang H."/>
            <person name="Shen G."/>
            <person name="Guo B."/>
            <person name="Wei J."/>
            <person name="Xu J."/>
            <person name="St-Pierre B."/>
            <person name="Chen S."/>
            <person name="Sun C."/>
        </authorList>
    </citation>
    <scope>NUCLEOTIDE SEQUENCE [LARGE SCALE GENOMIC DNA]</scope>
</reference>
<name>A0ACC0B1Y2_CATRO</name>
<keyword evidence="2" id="KW-1185">Reference proteome</keyword>
<comment type="caution">
    <text evidence="1">The sequence shown here is derived from an EMBL/GenBank/DDBJ whole genome shotgun (WGS) entry which is preliminary data.</text>
</comment>
<gene>
    <name evidence="1" type="ORF">M9H77_16498</name>
</gene>
<evidence type="ECO:0000313" key="2">
    <source>
        <dbReference type="Proteomes" id="UP001060085"/>
    </source>
</evidence>
<organism evidence="1 2">
    <name type="scientific">Catharanthus roseus</name>
    <name type="common">Madagascar periwinkle</name>
    <name type="synonym">Vinca rosea</name>
    <dbReference type="NCBI Taxonomy" id="4058"/>
    <lineage>
        <taxon>Eukaryota</taxon>
        <taxon>Viridiplantae</taxon>
        <taxon>Streptophyta</taxon>
        <taxon>Embryophyta</taxon>
        <taxon>Tracheophyta</taxon>
        <taxon>Spermatophyta</taxon>
        <taxon>Magnoliopsida</taxon>
        <taxon>eudicotyledons</taxon>
        <taxon>Gunneridae</taxon>
        <taxon>Pentapetalae</taxon>
        <taxon>asterids</taxon>
        <taxon>lamiids</taxon>
        <taxon>Gentianales</taxon>
        <taxon>Apocynaceae</taxon>
        <taxon>Rauvolfioideae</taxon>
        <taxon>Vinceae</taxon>
        <taxon>Catharanthinae</taxon>
        <taxon>Catharanthus</taxon>
    </lineage>
</organism>
<evidence type="ECO:0000313" key="1">
    <source>
        <dbReference type="EMBL" id="KAI5666645.1"/>
    </source>
</evidence>